<proteinExistence type="predicted"/>
<organism evidence="1 2">
    <name type="scientific">Christensenella tenuis</name>
    <dbReference type="NCBI Taxonomy" id="2763033"/>
    <lineage>
        <taxon>Bacteria</taxon>
        <taxon>Bacillati</taxon>
        <taxon>Bacillota</taxon>
        <taxon>Clostridia</taxon>
        <taxon>Christensenellales</taxon>
        <taxon>Christensenellaceae</taxon>
        <taxon>Christensenella</taxon>
    </lineage>
</organism>
<dbReference type="RefSeq" id="WP_186857476.1">
    <property type="nucleotide sequence ID" value="NZ_JACOON010000003.1"/>
</dbReference>
<evidence type="ECO:0000313" key="2">
    <source>
        <dbReference type="Proteomes" id="UP000606889"/>
    </source>
</evidence>
<sequence length="123" mass="12673">MKGHRFVVGGDPIMARNTVYAALENQGFALTHIDDWSADAERGSSGASVLLGAFAGKKGRHVKLRVTCESSPEGTVITLMQGTSGVSGGLIGVSQASALYSDLYNTVGLTFQNAGVLISGGEL</sequence>
<comment type="caution">
    <text evidence="1">The sequence shown here is derived from an EMBL/GenBank/DDBJ whole genome shotgun (WGS) entry which is preliminary data.</text>
</comment>
<accession>A0ABR7EFW9</accession>
<gene>
    <name evidence="1" type="ORF">H8S18_06335</name>
</gene>
<reference evidence="1 2" key="1">
    <citation type="submission" date="2020-08" db="EMBL/GenBank/DDBJ databases">
        <title>Genome public.</title>
        <authorList>
            <person name="Liu C."/>
            <person name="Sun Q."/>
        </authorList>
    </citation>
    <scope>NUCLEOTIDE SEQUENCE [LARGE SCALE GENOMIC DNA]</scope>
    <source>
        <strain evidence="1 2">NSJ-35</strain>
    </source>
</reference>
<dbReference type="Proteomes" id="UP000606889">
    <property type="component" value="Unassembled WGS sequence"/>
</dbReference>
<evidence type="ECO:0000313" key="1">
    <source>
        <dbReference type="EMBL" id="MBC5647949.1"/>
    </source>
</evidence>
<name>A0ABR7EFW9_9FIRM</name>
<protein>
    <submittedName>
        <fullName evidence="1">Uncharacterized protein</fullName>
    </submittedName>
</protein>
<dbReference type="EMBL" id="JACOON010000003">
    <property type="protein sequence ID" value="MBC5647949.1"/>
    <property type="molecule type" value="Genomic_DNA"/>
</dbReference>
<keyword evidence="2" id="KW-1185">Reference proteome</keyword>